<dbReference type="InterPro" id="IPR053147">
    <property type="entry name" value="Hsp_HslJ-like"/>
</dbReference>
<dbReference type="Proteomes" id="UP000177130">
    <property type="component" value="Unassembled WGS sequence"/>
</dbReference>
<dbReference type="Pfam" id="PF03724">
    <property type="entry name" value="META"/>
    <property type="match status" value="1"/>
</dbReference>
<comment type="caution">
    <text evidence="3">The sequence shown here is derived from an EMBL/GenBank/DDBJ whole genome shotgun (WGS) entry which is preliminary data.</text>
</comment>
<proteinExistence type="predicted"/>
<dbReference type="STRING" id="1802306.A3C72_04675"/>
<dbReference type="PANTHER" id="PTHR35535:SF2">
    <property type="entry name" value="DUF306 DOMAIN-CONTAINING PROTEIN"/>
    <property type="match status" value="1"/>
</dbReference>
<dbReference type="InterPro" id="IPR038670">
    <property type="entry name" value="HslJ-like_sf"/>
</dbReference>
<feature type="domain" description="DUF306" evidence="2">
    <location>
        <begin position="203"/>
        <end position="296"/>
    </location>
</feature>
<sequence length="306" mass="33529">MEKIFSRDSIGGMRNTLIYVIGLVVIVGGLFYLAQDKSALSSDYKNIEYTVDKKPVQLTNGLSELSIASSSAKIVTRYFGNEIKKDLNGDDREDIAFILTQETGGTGTFYYVAAALNTEDGYVGSDALYLGDRIAPQGMEPGPGSSIIVNYADRKIGEAMTVDPSVGKSLRLLLNENTMQFGEVAEDFAGEANPERMTLTMKTWNWTKTTYESGKVVTPREQLFGIKFLANGTFVAGSDCNSMGGKYSAVNGSITFSDVSSTKMYCANSQEDDFKVVFDQAQKFRFTSKGELIFDLKMDSGTIIFK</sequence>
<evidence type="ECO:0000256" key="1">
    <source>
        <dbReference type="SAM" id="Phobius"/>
    </source>
</evidence>
<organism evidence="3 4">
    <name type="scientific">Candidatus Taylorbacteria bacterium RIFCSPHIGHO2_02_FULL_43_32b</name>
    <dbReference type="NCBI Taxonomy" id="1802306"/>
    <lineage>
        <taxon>Bacteria</taxon>
        <taxon>Candidatus Tayloriibacteriota</taxon>
    </lineage>
</organism>
<dbReference type="EMBL" id="MHRK01000054">
    <property type="protein sequence ID" value="OHA22345.1"/>
    <property type="molecule type" value="Genomic_DNA"/>
</dbReference>
<name>A0A1G2MEK6_9BACT</name>
<dbReference type="AlphaFoldDB" id="A0A1G2MEK6"/>
<evidence type="ECO:0000313" key="4">
    <source>
        <dbReference type="Proteomes" id="UP000177130"/>
    </source>
</evidence>
<keyword evidence="1" id="KW-0812">Transmembrane</keyword>
<protein>
    <recommendedName>
        <fullName evidence="2">DUF306 domain-containing protein</fullName>
    </recommendedName>
</protein>
<evidence type="ECO:0000313" key="3">
    <source>
        <dbReference type="EMBL" id="OHA22345.1"/>
    </source>
</evidence>
<evidence type="ECO:0000259" key="2">
    <source>
        <dbReference type="Pfam" id="PF03724"/>
    </source>
</evidence>
<accession>A0A1G2MEK6</accession>
<gene>
    <name evidence="3" type="ORF">A3C72_04675</name>
</gene>
<keyword evidence="1" id="KW-1133">Transmembrane helix</keyword>
<keyword evidence="1" id="KW-0472">Membrane</keyword>
<feature type="transmembrane region" description="Helical" evidence="1">
    <location>
        <begin position="16"/>
        <end position="34"/>
    </location>
</feature>
<dbReference type="InterPro" id="IPR005184">
    <property type="entry name" value="DUF306_Meta_HslJ"/>
</dbReference>
<dbReference type="Gene3D" id="2.40.128.270">
    <property type="match status" value="1"/>
</dbReference>
<dbReference type="PANTHER" id="PTHR35535">
    <property type="entry name" value="HEAT SHOCK PROTEIN HSLJ"/>
    <property type="match status" value="1"/>
</dbReference>
<reference evidence="3 4" key="1">
    <citation type="journal article" date="2016" name="Nat. Commun.">
        <title>Thousands of microbial genomes shed light on interconnected biogeochemical processes in an aquifer system.</title>
        <authorList>
            <person name="Anantharaman K."/>
            <person name="Brown C.T."/>
            <person name="Hug L.A."/>
            <person name="Sharon I."/>
            <person name="Castelle C.J."/>
            <person name="Probst A.J."/>
            <person name="Thomas B.C."/>
            <person name="Singh A."/>
            <person name="Wilkins M.J."/>
            <person name="Karaoz U."/>
            <person name="Brodie E.L."/>
            <person name="Williams K.H."/>
            <person name="Hubbard S.S."/>
            <person name="Banfield J.F."/>
        </authorList>
    </citation>
    <scope>NUCLEOTIDE SEQUENCE [LARGE SCALE GENOMIC DNA]</scope>
</reference>